<keyword evidence="4" id="KW-0012">Acyltransferase</keyword>
<evidence type="ECO:0000313" key="7">
    <source>
        <dbReference type="EMBL" id="VEJ21711.1"/>
    </source>
</evidence>
<keyword evidence="3 7" id="KW-0808">Transferase</keyword>
<dbReference type="CDD" id="cd04301">
    <property type="entry name" value="NAT_SF"/>
    <property type="match status" value="1"/>
</dbReference>
<feature type="domain" description="N-acetyltransferase" evidence="6">
    <location>
        <begin position="1"/>
        <end position="147"/>
    </location>
</feature>
<comment type="subcellular location">
    <subcellularLocation>
        <location evidence="5">Cytoplasm</location>
    </subcellularLocation>
</comment>
<comment type="catalytic activity">
    <reaction evidence="5">
        <text>N-terminal L-alanyl-[ribosomal protein bS18] + acetyl-CoA = N-terminal N(alpha)-acetyl-L-alanyl-[ribosomal protein bS18] + CoA + H(+)</text>
        <dbReference type="Rhea" id="RHEA:43756"/>
        <dbReference type="Rhea" id="RHEA-COMP:10676"/>
        <dbReference type="Rhea" id="RHEA-COMP:10677"/>
        <dbReference type="ChEBI" id="CHEBI:15378"/>
        <dbReference type="ChEBI" id="CHEBI:57287"/>
        <dbReference type="ChEBI" id="CHEBI:57288"/>
        <dbReference type="ChEBI" id="CHEBI:64718"/>
        <dbReference type="ChEBI" id="CHEBI:83683"/>
        <dbReference type="EC" id="2.3.1.266"/>
    </reaction>
</comment>
<dbReference type="GO" id="GO:0008999">
    <property type="term" value="F:protein-N-terminal-alanine acetyltransferase activity"/>
    <property type="evidence" value="ECO:0007669"/>
    <property type="project" value="UniProtKB-EC"/>
</dbReference>
<evidence type="ECO:0000256" key="1">
    <source>
        <dbReference type="ARBA" id="ARBA00005395"/>
    </source>
</evidence>
<evidence type="ECO:0000256" key="5">
    <source>
        <dbReference type="RuleBase" id="RU363094"/>
    </source>
</evidence>
<reference evidence="7 8" key="1">
    <citation type="submission" date="2018-12" db="EMBL/GenBank/DDBJ databases">
        <authorList>
            <consortium name="Pathogen Informatics"/>
        </authorList>
    </citation>
    <scope>NUCLEOTIDE SEQUENCE [LARGE SCALE GENOMIC DNA]</scope>
    <source>
        <strain evidence="7 8">NCTC12227</strain>
    </source>
</reference>
<sequence length="147" mass="16931">MLIRPATSQDCFHLAELDAQCNPSPWSANQFQTALNNRFNTVLVIEQDKKLSAFAVWQTICGESELHLIATAPEYRRTGLASHLLSIWFQSALEHKVECLFLEVRESNIAAQSLYRKLGFSEYGRRKLYYILSENMREDAVLMEKLC</sequence>
<protein>
    <recommendedName>
        <fullName evidence="5">[Ribosomal protein bS18]-alanine N-acetyltransferase</fullName>
        <ecNumber evidence="5">2.3.1.266</ecNumber>
    </recommendedName>
</protein>
<dbReference type="NCBIfam" id="TIGR01575">
    <property type="entry name" value="rimI"/>
    <property type="match status" value="1"/>
</dbReference>
<evidence type="ECO:0000256" key="4">
    <source>
        <dbReference type="ARBA" id="ARBA00023315"/>
    </source>
</evidence>
<dbReference type="PANTHER" id="PTHR43420">
    <property type="entry name" value="ACETYLTRANSFERASE"/>
    <property type="match status" value="1"/>
</dbReference>
<dbReference type="STRING" id="326522.BWD08_05485"/>
<comment type="similarity">
    <text evidence="1 5">Belongs to the acetyltransferase family. RimI subfamily.</text>
</comment>
<dbReference type="InterPro" id="IPR050680">
    <property type="entry name" value="YpeA/RimI_acetyltransf"/>
</dbReference>
<evidence type="ECO:0000256" key="3">
    <source>
        <dbReference type="ARBA" id="ARBA00022679"/>
    </source>
</evidence>
<keyword evidence="8" id="KW-1185">Reference proteome</keyword>
<dbReference type="PROSITE" id="PS51186">
    <property type="entry name" value="GNAT"/>
    <property type="match status" value="1"/>
</dbReference>
<dbReference type="SUPFAM" id="SSF55729">
    <property type="entry name" value="Acyl-CoA N-acyltransferases (Nat)"/>
    <property type="match status" value="1"/>
</dbReference>
<dbReference type="InterPro" id="IPR016181">
    <property type="entry name" value="Acyl_CoA_acyltransferase"/>
</dbReference>
<name>A0A448UCV1_9NEIS</name>
<comment type="function">
    <text evidence="5">Acetylates the N-terminal alanine of ribosomal protein bS18.</text>
</comment>
<dbReference type="GO" id="GO:0005737">
    <property type="term" value="C:cytoplasm"/>
    <property type="evidence" value="ECO:0007669"/>
    <property type="project" value="UniProtKB-SubCell"/>
</dbReference>
<organism evidence="7 8">
    <name type="scientific">Neisseria animaloris</name>
    <dbReference type="NCBI Taxonomy" id="326522"/>
    <lineage>
        <taxon>Bacteria</taxon>
        <taxon>Pseudomonadati</taxon>
        <taxon>Pseudomonadota</taxon>
        <taxon>Betaproteobacteria</taxon>
        <taxon>Neisseriales</taxon>
        <taxon>Neisseriaceae</taxon>
        <taxon>Neisseria</taxon>
    </lineage>
</organism>
<dbReference type="AlphaFoldDB" id="A0A448UCV1"/>
<dbReference type="Pfam" id="PF00583">
    <property type="entry name" value="Acetyltransf_1"/>
    <property type="match status" value="1"/>
</dbReference>
<dbReference type="EC" id="2.3.1.266" evidence="5"/>
<gene>
    <name evidence="7" type="ORF">NCTC12227_01461</name>
</gene>
<dbReference type="OrthoDB" id="9796919at2"/>
<accession>A0A448UCV1</accession>
<dbReference type="RefSeq" id="WP_126304871.1">
    <property type="nucleotide sequence ID" value="NZ_LR134516.1"/>
</dbReference>
<keyword evidence="2 5" id="KW-0963">Cytoplasm</keyword>
<dbReference type="Proteomes" id="UP000268229">
    <property type="component" value="Chromosome"/>
</dbReference>
<dbReference type="InterPro" id="IPR006464">
    <property type="entry name" value="AcTrfase_RimI/Ard1"/>
</dbReference>
<evidence type="ECO:0000313" key="8">
    <source>
        <dbReference type="Proteomes" id="UP000268229"/>
    </source>
</evidence>
<evidence type="ECO:0000256" key="2">
    <source>
        <dbReference type="ARBA" id="ARBA00022490"/>
    </source>
</evidence>
<dbReference type="EMBL" id="LR134516">
    <property type="protein sequence ID" value="VEJ21711.1"/>
    <property type="molecule type" value="Genomic_DNA"/>
</dbReference>
<dbReference type="InterPro" id="IPR000182">
    <property type="entry name" value="GNAT_dom"/>
</dbReference>
<dbReference type="PANTHER" id="PTHR43420:SF44">
    <property type="entry name" value="ACETYLTRANSFERASE YPEA"/>
    <property type="match status" value="1"/>
</dbReference>
<dbReference type="KEGG" id="nani:NCTC12227_01461"/>
<proteinExistence type="inferred from homology"/>
<evidence type="ECO:0000259" key="6">
    <source>
        <dbReference type="PROSITE" id="PS51186"/>
    </source>
</evidence>
<dbReference type="Gene3D" id="3.40.630.30">
    <property type="match status" value="1"/>
</dbReference>